<accession>A0AB73USN4</accession>
<dbReference type="InterPro" id="IPR015806">
    <property type="entry name" value="Pyrv_Knase_insert_dom_sf"/>
</dbReference>
<dbReference type="InterPro" id="IPR040442">
    <property type="entry name" value="Pyrv_kinase-like_dom_sf"/>
</dbReference>
<sequence length="331" mass="38060">MEIIPTTYMLRDEKDYEEIVNTYVSLGINRLRVNCTRFTDDEYYYHVSMYRKYYKMHSQEPYILLDIPSPGDKIRVRFKNISKNFEIIDNNVYDLVLDSAQTFDSNKLYINSKEFFHKTCVGDQIVIGDGDISLIVLDVSPTVIKVRAQNSGSIVFMKSIYTDKFLFKKDNIFNQIKKFSSLINLINPSGLILSFIENSEEVAIYKQAFKNIEIIPKIETPLGVQKIEDILTSCNEVLLGRGDLGMIEKNSIGKYQQAVINSCKDNNKKVIIATDILASIDMRQTIPKRAELVDVYYLKKLQVNSIVSSAPISKKSDTIKRFCEIINETEI</sequence>
<dbReference type="EC" id="2.7.1.40" evidence="4 14"/>
<keyword evidence="10" id="KW-0067">ATP-binding</keyword>
<dbReference type="RefSeq" id="WP_162281040.1">
    <property type="nucleotide sequence ID" value="NZ_CP028010.2"/>
</dbReference>
<dbReference type="GO" id="GO:0005524">
    <property type="term" value="F:ATP binding"/>
    <property type="evidence" value="ECO:0007669"/>
    <property type="project" value="UniProtKB-KW"/>
</dbReference>
<keyword evidence="9 14" id="KW-0418">Kinase</keyword>
<evidence type="ECO:0000256" key="14">
    <source>
        <dbReference type="RuleBase" id="RU000504"/>
    </source>
</evidence>
<evidence type="ECO:0000313" key="16">
    <source>
        <dbReference type="EMBL" id="QHV47434.1"/>
    </source>
</evidence>
<evidence type="ECO:0000256" key="12">
    <source>
        <dbReference type="ARBA" id="ARBA00023152"/>
    </source>
</evidence>
<evidence type="ECO:0000256" key="5">
    <source>
        <dbReference type="ARBA" id="ARBA00018587"/>
    </source>
</evidence>
<gene>
    <name evidence="16" type="ORF">C1N66_30920</name>
</gene>
<dbReference type="Gene3D" id="2.40.33.10">
    <property type="entry name" value="PK beta-barrel domain-like"/>
    <property type="match status" value="1"/>
</dbReference>
<evidence type="ECO:0000256" key="11">
    <source>
        <dbReference type="ARBA" id="ARBA00022842"/>
    </source>
</evidence>
<dbReference type="InterPro" id="IPR011037">
    <property type="entry name" value="Pyrv_Knase-like_insert_dom_sf"/>
</dbReference>
<evidence type="ECO:0000256" key="13">
    <source>
        <dbReference type="ARBA" id="ARBA00023317"/>
    </source>
</evidence>
<comment type="pathway">
    <text evidence="2 14">Carbohydrate degradation; glycolysis; pyruvate from D-glyceraldehyde 3-phosphate: step 5/5.</text>
</comment>
<keyword evidence="11 14" id="KW-0460">Magnesium</keyword>
<dbReference type="Pfam" id="PF00224">
    <property type="entry name" value="PK"/>
    <property type="match status" value="1"/>
</dbReference>
<evidence type="ECO:0000256" key="7">
    <source>
        <dbReference type="ARBA" id="ARBA00022723"/>
    </source>
</evidence>
<reference evidence="16 17" key="1">
    <citation type="submission" date="2018-03" db="EMBL/GenBank/DDBJ databases">
        <title>The complete genome of bacterial strain SGAir0260.</title>
        <authorList>
            <person name="Schuster S.C."/>
        </authorList>
    </citation>
    <scope>NUCLEOTIDE SEQUENCE [LARGE SCALE GENOMIC DNA]</scope>
    <source>
        <strain evidence="16 17">SGAir0260</strain>
        <plasmid evidence="16 17">unnamed_12</plasmid>
    </source>
</reference>
<dbReference type="SUPFAM" id="SSF50800">
    <property type="entry name" value="PK beta-barrel domain-like"/>
    <property type="match status" value="1"/>
</dbReference>
<dbReference type="GO" id="GO:0000287">
    <property type="term" value="F:magnesium ion binding"/>
    <property type="evidence" value="ECO:0007669"/>
    <property type="project" value="InterPro"/>
</dbReference>
<keyword evidence="8" id="KW-0547">Nucleotide-binding</keyword>
<evidence type="ECO:0000256" key="4">
    <source>
        <dbReference type="ARBA" id="ARBA00012142"/>
    </source>
</evidence>
<keyword evidence="6 14" id="KW-0808">Transferase</keyword>
<keyword evidence="16" id="KW-0614">Plasmid</keyword>
<keyword evidence="12 14" id="KW-0324">Glycolysis</keyword>
<dbReference type="SUPFAM" id="SSF51621">
    <property type="entry name" value="Phosphoenolpyruvate/pyruvate domain"/>
    <property type="match status" value="1"/>
</dbReference>
<evidence type="ECO:0000256" key="3">
    <source>
        <dbReference type="ARBA" id="ARBA00008663"/>
    </source>
</evidence>
<protein>
    <recommendedName>
        <fullName evidence="5 14">Pyruvate kinase</fullName>
        <ecNumber evidence="4 14">2.7.1.40</ecNumber>
    </recommendedName>
</protein>
<evidence type="ECO:0000256" key="6">
    <source>
        <dbReference type="ARBA" id="ARBA00022679"/>
    </source>
</evidence>
<evidence type="ECO:0000256" key="1">
    <source>
        <dbReference type="ARBA" id="ARBA00001958"/>
    </source>
</evidence>
<evidence type="ECO:0000256" key="8">
    <source>
        <dbReference type="ARBA" id="ARBA00022741"/>
    </source>
</evidence>
<dbReference type="PANTHER" id="PTHR11817">
    <property type="entry name" value="PYRUVATE KINASE"/>
    <property type="match status" value="1"/>
</dbReference>
<dbReference type="GO" id="GO:0004743">
    <property type="term" value="F:pyruvate kinase activity"/>
    <property type="evidence" value="ECO:0007669"/>
    <property type="project" value="UniProtKB-EC"/>
</dbReference>
<feature type="domain" description="Pyruvate kinase barrel" evidence="15">
    <location>
        <begin position="17"/>
        <end position="295"/>
    </location>
</feature>
<dbReference type="InterPro" id="IPR001697">
    <property type="entry name" value="Pyr_Knase"/>
</dbReference>
<evidence type="ECO:0000256" key="9">
    <source>
        <dbReference type="ARBA" id="ARBA00022777"/>
    </source>
</evidence>
<dbReference type="Proteomes" id="UP000464780">
    <property type="component" value="Plasmid unnamed_12"/>
</dbReference>
<organism evidence="16 17">
    <name type="scientific">Bacillus cereus</name>
    <dbReference type="NCBI Taxonomy" id="1396"/>
    <lineage>
        <taxon>Bacteria</taxon>
        <taxon>Bacillati</taxon>
        <taxon>Bacillota</taxon>
        <taxon>Bacilli</taxon>
        <taxon>Bacillales</taxon>
        <taxon>Bacillaceae</taxon>
        <taxon>Bacillus</taxon>
        <taxon>Bacillus cereus group</taxon>
    </lineage>
</organism>
<dbReference type="GO" id="GO:0016301">
    <property type="term" value="F:kinase activity"/>
    <property type="evidence" value="ECO:0007669"/>
    <property type="project" value="UniProtKB-KW"/>
</dbReference>
<name>A0AB73USN4_BACCE</name>
<evidence type="ECO:0000313" key="17">
    <source>
        <dbReference type="Proteomes" id="UP000464780"/>
    </source>
</evidence>
<dbReference type="AlphaFoldDB" id="A0AB73USN4"/>
<keyword evidence="13" id="KW-0670">Pyruvate</keyword>
<dbReference type="InterPro" id="IPR015813">
    <property type="entry name" value="Pyrv/PenolPyrv_kinase-like_dom"/>
</dbReference>
<dbReference type="PRINTS" id="PR01050">
    <property type="entry name" value="PYRUVTKNASE"/>
</dbReference>
<geneLocation type="plasmid" evidence="16 17">
    <name>unnamed_12</name>
</geneLocation>
<proteinExistence type="inferred from homology"/>
<comment type="similarity">
    <text evidence="3 14">Belongs to the pyruvate kinase family.</text>
</comment>
<keyword evidence="7" id="KW-0479">Metal-binding</keyword>
<evidence type="ECO:0000259" key="15">
    <source>
        <dbReference type="Pfam" id="PF00224"/>
    </source>
</evidence>
<comment type="catalytic activity">
    <reaction evidence="14">
        <text>pyruvate + ATP = phosphoenolpyruvate + ADP + H(+)</text>
        <dbReference type="Rhea" id="RHEA:18157"/>
        <dbReference type="ChEBI" id="CHEBI:15361"/>
        <dbReference type="ChEBI" id="CHEBI:15378"/>
        <dbReference type="ChEBI" id="CHEBI:30616"/>
        <dbReference type="ChEBI" id="CHEBI:58702"/>
        <dbReference type="ChEBI" id="CHEBI:456216"/>
        <dbReference type="EC" id="2.7.1.40"/>
    </reaction>
</comment>
<dbReference type="Gene3D" id="3.20.20.60">
    <property type="entry name" value="Phosphoenolpyruvate-binding domains"/>
    <property type="match status" value="1"/>
</dbReference>
<evidence type="ECO:0000256" key="2">
    <source>
        <dbReference type="ARBA" id="ARBA00004997"/>
    </source>
</evidence>
<evidence type="ECO:0000256" key="10">
    <source>
        <dbReference type="ARBA" id="ARBA00022840"/>
    </source>
</evidence>
<dbReference type="EMBL" id="CP028010">
    <property type="protein sequence ID" value="QHV47434.1"/>
    <property type="molecule type" value="Genomic_DNA"/>
</dbReference>
<dbReference type="InterPro" id="IPR015793">
    <property type="entry name" value="Pyrv_Knase_brl"/>
</dbReference>
<dbReference type="GO" id="GO:0030955">
    <property type="term" value="F:potassium ion binding"/>
    <property type="evidence" value="ECO:0007669"/>
    <property type="project" value="InterPro"/>
</dbReference>
<comment type="cofactor">
    <cofactor evidence="1">
        <name>K(+)</name>
        <dbReference type="ChEBI" id="CHEBI:29103"/>
    </cofactor>
</comment>